<protein>
    <submittedName>
        <fullName evidence="6">Quercetin 2,3-dioxygenase</fullName>
    </submittedName>
</protein>
<comment type="similarity">
    <text evidence="1 3">Belongs to the pirin family.</text>
</comment>
<evidence type="ECO:0000313" key="6">
    <source>
        <dbReference type="EMBL" id="KXS32550.1"/>
    </source>
</evidence>
<keyword evidence="2" id="KW-0408">Iron</keyword>
<keyword evidence="6" id="KW-0560">Oxidoreductase</keyword>
<dbReference type="InterPro" id="IPR014710">
    <property type="entry name" value="RmlC-like_jellyroll"/>
</dbReference>
<keyword evidence="2" id="KW-0479">Metal-binding</keyword>
<feature type="binding site" evidence="2">
    <location>
        <position position="74"/>
    </location>
    <ligand>
        <name>Fe cation</name>
        <dbReference type="ChEBI" id="CHEBI:24875"/>
    </ligand>
</feature>
<dbReference type="Pfam" id="PF17954">
    <property type="entry name" value="Pirin_C_2"/>
    <property type="match status" value="1"/>
</dbReference>
<evidence type="ECO:0000256" key="3">
    <source>
        <dbReference type="RuleBase" id="RU003457"/>
    </source>
</evidence>
<name>A0A139BU98_9PROT</name>
<dbReference type="AlphaFoldDB" id="A0A139BU98"/>
<keyword evidence="6" id="KW-0223">Dioxygenase</keyword>
<dbReference type="CDD" id="cd02910">
    <property type="entry name" value="cupin_Yhhw_N"/>
    <property type="match status" value="1"/>
</dbReference>
<evidence type="ECO:0000256" key="2">
    <source>
        <dbReference type="PIRSR" id="PIRSR006232-1"/>
    </source>
</evidence>
<sequence length="248" mass="27632">MAARWLSNTFKKGFDMLKLRKSEERGYADHGWLKSYHSFSFANYYDPNHMGWGNLRVINEDRIEPGTGFGKHSHRNMEIISYVLSGELAHQDSMGNIKGIPPGDVQRMSAGTGVTHSEFNHAKGQVTHFLQIWIEPNVQEIPPGYEQRTIPEAEKRGSLRLVASPNGANGSVVIHADAKLYAGLFDENESAGLDIDPHRKAYVHLIRGELVMNGQKIASGDAVLLEQESHIQITNANKAEVLVFDLTV</sequence>
<reference evidence="6 7" key="2">
    <citation type="submission" date="2016-03" db="EMBL/GenBank/DDBJ databases">
        <title>New uncultured bacterium of the family Gallionellaceae from acid mine drainage: description and reconstruction of genome based on metagenomic analysis of microbial community.</title>
        <authorList>
            <person name="Kadnikov V."/>
            <person name="Ivasenko D."/>
            <person name="Beletsky A."/>
            <person name="Mardanov A."/>
            <person name="Danilova E."/>
            <person name="Pimenov N."/>
            <person name="Karnachuk O."/>
            <person name="Ravin N."/>
        </authorList>
    </citation>
    <scope>NUCLEOTIDE SEQUENCE [LARGE SCALE GENOMIC DNA]</scope>
    <source>
        <strain evidence="6">ShG14-8</strain>
    </source>
</reference>
<dbReference type="InterPro" id="IPR011051">
    <property type="entry name" value="RmlC_Cupin_sf"/>
</dbReference>
<feature type="domain" description="Quercetin 2,3-dioxygenase C-terminal cupin" evidence="5">
    <location>
        <begin position="161"/>
        <end position="246"/>
    </location>
</feature>
<evidence type="ECO:0000256" key="1">
    <source>
        <dbReference type="ARBA" id="ARBA00008416"/>
    </source>
</evidence>
<organism evidence="6 7">
    <name type="scientific">Candidatus Gallionella acididurans</name>
    <dbReference type="NCBI Taxonomy" id="1796491"/>
    <lineage>
        <taxon>Bacteria</taxon>
        <taxon>Pseudomonadati</taxon>
        <taxon>Pseudomonadota</taxon>
        <taxon>Betaproteobacteria</taxon>
        <taxon>Nitrosomonadales</taxon>
        <taxon>Gallionellaceae</taxon>
        <taxon>Gallionella</taxon>
    </lineage>
</organism>
<dbReference type="PIRSF" id="PIRSF006232">
    <property type="entry name" value="Pirin"/>
    <property type="match status" value="1"/>
</dbReference>
<dbReference type="GO" id="GO:0051213">
    <property type="term" value="F:dioxygenase activity"/>
    <property type="evidence" value="ECO:0007669"/>
    <property type="project" value="UniProtKB-KW"/>
</dbReference>
<accession>A0A139BU98</accession>
<comment type="caution">
    <text evidence="6">The sequence shown here is derived from an EMBL/GenBank/DDBJ whole genome shotgun (WGS) entry which is preliminary data.</text>
</comment>
<dbReference type="InterPro" id="IPR012093">
    <property type="entry name" value="Pirin"/>
</dbReference>
<feature type="binding site" evidence="2">
    <location>
        <position position="116"/>
    </location>
    <ligand>
        <name>Fe cation</name>
        <dbReference type="ChEBI" id="CHEBI:24875"/>
    </ligand>
</feature>
<dbReference type="PANTHER" id="PTHR43212">
    <property type="entry name" value="QUERCETIN 2,3-DIOXYGENASE"/>
    <property type="match status" value="1"/>
</dbReference>
<feature type="binding site" evidence="2">
    <location>
        <position position="72"/>
    </location>
    <ligand>
        <name>Fe cation</name>
        <dbReference type="ChEBI" id="CHEBI:24875"/>
    </ligand>
</feature>
<proteinExistence type="inferred from homology"/>
<evidence type="ECO:0000259" key="4">
    <source>
        <dbReference type="Pfam" id="PF02678"/>
    </source>
</evidence>
<dbReference type="PANTHER" id="PTHR43212:SF3">
    <property type="entry name" value="QUERCETIN 2,3-DIOXYGENASE"/>
    <property type="match status" value="1"/>
</dbReference>
<gene>
    <name evidence="6" type="ORF">AWT59_1319</name>
</gene>
<dbReference type="Proteomes" id="UP000070578">
    <property type="component" value="Unassembled WGS sequence"/>
</dbReference>
<dbReference type="InterPro" id="IPR041602">
    <property type="entry name" value="Quercetinase_C"/>
</dbReference>
<dbReference type="SUPFAM" id="SSF51182">
    <property type="entry name" value="RmlC-like cupins"/>
    <property type="match status" value="1"/>
</dbReference>
<dbReference type="PATRIC" id="fig|1796491.3.peg.1443"/>
<feature type="domain" description="Pirin N-terminal" evidence="4">
    <location>
        <begin position="23"/>
        <end position="134"/>
    </location>
</feature>
<feature type="binding site" evidence="2">
    <location>
        <position position="118"/>
    </location>
    <ligand>
        <name>Fe cation</name>
        <dbReference type="ChEBI" id="CHEBI:24875"/>
    </ligand>
</feature>
<dbReference type="InterPro" id="IPR003829">
    <property type="entry name" value="Pirin_N_dom"/>
</dbReference>
<evidence type="ECO:0000259" key="5">
    <source>
        <dbReference type="Pfam" id="PF17954"/>
    </source>
</evidence>
<dbReference type="GO" id="GO:0046872">
    <property type="term" value="F:metal ion binding"/>
    <property type="evidence" value="ECO:0007669"/>
    <property type="project" value="UniProtKB-KW"/>
</dbReference>
<dbReference type="EMBL" id="LSLI01000026">
    <property type="protein sequence ID" value="KXS32550.1"/>
    <property type="molecule type" value="Genomic_DNA"/>
</dbReference>
<dbReference type="Gene3D" id="2.60.120.10">
    <property type="entry name" value="Jelly Rolls"/>
    <property type="match status" value="2"/>
</dbReference>
<reference evidence="6 7" key="1">
    <citation type="submission" date="2016-02" db="EMBL/GenBank/DDBJ databases">
        <authorList>
            <person name="Wen L."/>
            <person name="He K."/>
            <person name="Yang H."/>
        </authorList>
    </citation>
    <scope>NUCLEOTIDE SEQUENCE [LARGE SCALE GENOMIC DNA]</scope>
    <source>
        <strain evidence="6">ShG14-8</strain>
    </source>
</reference>
<evidence type="ECO:0000313" key="7">
    <source>
        <dbReference type="Proteomes" id="UP000070578"/>
    </source>
</evidence>
<dbReference type="Pfam" id="PF02678">
    <property type="entry name" value="Pirin"/>
    <property type="match status" value="1"/>
</dbReference>
<comment type="cofactor">
    <cofactor evidence="2">
        <name>Fe cation</name>
        <dbReference type="ChEBI" id="CHEBI:24875"/>
    </cofactor>
    <text evidence="2">Binds 1 Fe cation per subunit.</text>
</comment>